<dbReference type="EMBL" id="UOGC01000125">
    <property type="protein sequence ID" value="VAX21801.1"/>
    <property type="molecule type" value="Genomic_DNA"/>
</dbReference>
<dbReference type="Gene3D" id="3.30.70.60">
    <property type="match status" value="1"/>
</dbReference>
<dbReference type="AlphaFoldDB" id="A0A3B1C575"/>
<proteinExistence type="predicted"/>
<name>A0A3B1C575_9ZZZZ</name>
<evidence type="ECO:0008006" key="3">
    <source>
        <dbReference type="Google" id="ProtNLM"/>
    </source>
</evidence>
<dbReference type="Pfam" id="PF04612">
    <property type="entry name" value="T2SSM"/>
    <property type="match status" value="1"/>
</dbReference>
<keyword evidence="1" id="KW-1133">Transmembrane helix</keyword>
<evidence type="ECO:0000256" key="1">
    <source>
        <dbReference type="SAM" id="Phobius"/>
    </source>
</evidence>
<gene>
    <name evidence="2" type="ORF">MNBD_NITROSPINAE01-1557</name>
</gene>
<accession>A0A3B1C575</accession>
<protein>
    <recommendedName>
        <fullName evidence="3">Type IV pilus biogenesis protein PilO</fullName>
    </recommendedName>
</protein>
<sequence length="176" mass="19688">MLKNINPRERILIVSTIIFTLVVALWIGIYEPFLEKQEIMARKIEAKTKELAEVTALAKKLAREQSLINRFEMKLRKKPFKGSLLAKMESLAADAGIRKNIASMAPSPANEFDGYRESTVAIKIEKATLPGVVHFLESINATPGVMLVKRISIRPKYDDPSKLDVSLAISNYGFAK</sequence>
<keyword evidence="1" id="KW-0812">Transmembrane</keyword>
<dbReference type="InterPro" id="IPR014717">
    <property type="entry name" value="Transl_elong_EF1B/ribsomal_bS6"/>
</dbReference>
<feature type="transmembrane region" description="Helical" evidence="1">
    <location>
        <begin position="12"/>
        <end position="30"/>
    </location>
</feature>
<reference evidence="2" key="1">
    <citation type="submission" date="2018-06" db="EMBL/GenBank/DDBJ databases">
        <authorList>
            <person name="Zhirakovskaya E."/>
        </authorList>
    </citation>
    <scope>NUCLEOTIDE SEQUENCE</scope>
</reference>
<dbReference type="InterPro" id="IPR007690">
    <property type="entry name" value="T2SS_GspM"/>
</dbReference>
<organism evidence="2">
    <name type="scientific">hydrothermal vent metagenome</name>
    <dbReference type="NCBI Taxonomy" id="652676"/>
    <lineage>
        <taxon>unclassified sequences</taxon>
        <taxon>metagenomes</taxon>
        <taxon>ecological metagenomes</taxon>
    </lineage>
</organism>
<keyword evidence="1" id="KW-0472">Membrane</keyword>
<evidence type="ECO:0000313" key="2">
    <source>
        <dbReference type="EMBL" id="VAX21801.1"/>
    </source>
</evidence>
<dbReference type="GO" id="GO:0015628">
    <property type="term" value="P:protein secretion by the type II secretion system"/>
    <property type="evidence" value="ECO:0007669"/>
    <property type="project" value="InterPro"/>
</dbReference>
<dbReference type="GO" id="GO:0015627">
    <property type="term" value="C:type II protein secretion system complex"/>
    <property type="evidence" value="ECO:0007669"/>
    <property type="project" value="InterPro"/>
</dbReference>